<name>A0A1F8DZ87_9BACT</name>
<dbReference type="InterPro" id="IPR042100">
    <property type="entry name" value="Bug_dom1"/>
</dbReference>
<evidence type="ECO:0008006" key="4">
    <source>
        <dbReference type="Google" id="ProtNLM"/>
    </source>
</evidence>
<organism evidence="2 3">
    <name type="scientific">Candidatus Wolfebacteria bacterium RIFCSPLOWO2_01_FULL_47_17b</name>
    <dbReference type="NCBI Taxonomy" id="1802558"/>
    <lineage>
        <taxon>Bacteria</taxon>
        <taxon>Candidatus Wolfeibacteriota</taxon>
    </lineage>
</organism>
<proteinExistence type="inferred from homology"/>
<dbReference type="Gene3D" id="3.40.190.150">
    <property type="entry name" value="Bordetella uptake gene, domain 1"/>
    <property type="match status" value="1"/>
</dbReference>
<dbReference type="Pfam" id="PF03401">
    <property type="entry name" value="TctC"/>
    <property type="match status" value="1"/>
</dbReference>
<protein>
    <recommendedName>
        <fullName evidence="4">Tripartite tricarboxylate transporter substrate binding protein</fullName>
    </recommendedName>
</protein>
<accession>A0A1F8DZ87</accession>
<evidence type="ECO:0000313" key="2">
    <source>
        <dbReference type="EMBL" id="OGM93837.1"/>
    </source>
</evidence>
<dbReference type="PIRSF" id="PIRSF017082">
    <property type="entry name" value="YflP"/>
    <property type="match status" value="1"/>
</dbReference>
<gene>
    <name evidence="2" type="ORF">A2935_04095</name>
</gene>
<sequence length="323" mass="35248">MHSSTCAGLALFFSVLAIQQTDAQTYRGKVVRMFVGSPAGSNTDLLGRPVAQKLSEETGGMFLINNRPGGTGIIANEIVAKAKPDGYTLLIAPSSSITSVPHLHLKMPYDSLDDLIPVIQIGTSSNVLVSHPIVPVKTVEDLIRIAKMKPNFLTFGSSGVGSAFHLSGELFVHMANVKILHVPYNGVTPALTDLLGGRIDFLFFPYVVIRPFIETGKLRVIAVTGSARNPLLPVIPTISESGLRKYEVNNWVGVFAPKMTPLVTVEYLSNVIQSILVTPELRMFWRNQGVEFRSNTPKEFSIIVRDSYDRYGKLLATVGIKPQ</sequence>
<dbReference type="Proteomes" id="UP000177011">
    <property type="component" value="Unassembled WGS sequence"/>
</dbReference>
<dbReference type="InterPro" id="IPR005064">
    <property type="entry name" value="BUG"/>
</dbReference>
<dbReference type="PANTHER" id="PTHR42928:SF5">
    <property type="entry name" value="BLR1237 PROTEIN"/>
    <property type="match status" value="1"/>
</dbReference>
<evidence type="ECO:0000313" key="3">
    <source>
        <dbReference type="Proteomes" id="UP000177011"/>
    </source>
</evidence>
<dbReference type="PANTHER" id="PTHR42928">
    <property type="entry name" value="TRICARBOXYLATE-BINDING PROTEIN"/>
    <property type="match status" value="1"/>
</dbReference>
<comment type="similarity">
    <text evidence="1">Belongs to the UPF0065 (bug) family.</text>
</comment>
<reference evidence="2 3" key="1">
    <citation type="journal article" date="2016" name="Nat. Commun.">
        <title>Thousands of microbial genomes shed light on interconnected biogeochemical processes in an aquifer system.</title>
        <authorList>
            <person name="Anantharaman K."/>
            <person name="Brown C.T."/>
            <person name="Hug L.A."/>
            <person name="Sharon I."/>
            <person name="Castelle C.J."/>
            <person name="Probst A.J."/>
            <person name="Thomas B.C."/>
            <person name="Singh A."/>
            <person name="Wilkins M.J."/>
            <person name="Karaoz U."/>
            <person name="Brodie E.L."/>
            <person name="Williams K.H."/>
            <person name="Hubbard S.S."/>
            <person name="Banfield J.F."/>
        </authorList>
    </citation>
    <scope>NUCLEOTIDE SEQUENCE [LARGE SCALE GENOMIC DNA]</scope>
</reference>
<dbReference type="EMBL" id="MGIS01000005">
    <property type="protein sequence ID" value="OGM93837.1"/>
    <property type="molecule type" value="Genomic_DNA"/>
</dbReference>
<comment type="caution">
    <text evidence="2">The sequence shown here is derived from an EMBL/GenBank/DDBJ whole genome shotgun (WGS) entry which is preliminary data.</text>
</comment>
<dbReference type="Gene3D" id="3.40.190.10">
    <property type="entry name" value="Periplasmic binding protein-like II"/>
    <property type="match status" value="1"/>
</dbReference>
<dbReference type="SUPFAM" id="SSF53850">
    <property type="entry name" value="Periplasmic binding protein-like II"/>
    <property type="match status" value="1"/>
</dbReference>
<evidence type="ECO:0000256" key="1">
    <source>
        <dbReference type="ARBA" id="ARBA00006987"/>
    </source>
</evidence>
<dbReference type="AlphaFoldDB" id="A0A1F8DZ87"/>